<dbReference type="Proteomes" id="UP001164733">
    <property type="component" value="Chromosome"/>
</dbReference>
<dbReference type="InterPro" id="IPR041527">
    <property type="entry name" value="YhcG_N"/>
</dbReference>
<dbReference type="EMBL" id="CP086239">
    <property type="protein sequence ID" value="WAG63079.1"/>
    <property type="molecule type" value="Genomic_DNA"/>
</dbReference>
<sequence>MLYWNIGKINKTEILQSAKAEYGKSVISNLSKELTKDYGKGYSQRNLFDVVRFS</sequence>
<reference evidence="2" key="1">
    <citation type="submission" date="2021-11" db="EMBL/GenBank/DDBJ databases">
        <title>Clostridia strains as spoilage organisms.</title>
        <authorList>
            <person name="Wambui J."/>
            <person name="Stevens M.J.A."/>
            <person name="Stephan R."/>
        </authorList>
    </citation>
    <scope>NUCLEOTIDE SEQUENCE</scope>
    <source>
        <strain evidence="2">CF009</strain>
    </source>
</reference>
<dbReference type="Pfam" id="PF17761">
    <property type="entry name" value="DUF1016_N"/>
    <property type="match status" value="1"/>
</dbReference>
<evidence type="ECO:0000313" key="2">
    <source>
        <dbReference type="EMBL" id="WAG63079.1"/>
    </source>
</evidence>
<organism evidence="2 3">
    <name type="scientific">Clostridium estertheticum</name>
    <dbReference type="NCBI Taxonomy" id="238834"/>
    <lineage>
        <taxon>Bacteria</taxon>
        <taxon>Bacillati</taxon>
        <taxon>Bacillota</taxon>
        <taxon>Clostridia</taxon>
        <taxon>Eubacteriales</taxon>
        <taxon>Clostridiaceae</taxon>
        <taxon>Clostridium</taxon>
    </lineage>
</organism>
<feature type="domain" description="YhcG N-terminal" evidence="1">
    <location>
        <begin position="2"/>
        <end position="53"/>
    </location>
</feature>
<accession>A0AA47EPD7</accession>
<name>A0AA47EPD7_9CLOT</name>
<gene>
    <name evidence="2" type="ORF">LL038_10375</name>
</gene>
<protein>
    <submittedName>
        <fullName evidence="2">DUF1016 N-terminal domain-containing protein</fullName>
    </submittedName>
</protein>
<evidence type="ECO:0000259" key="1">
    <source>
        <dbReference type="Pfam" id="PF17761"/>
    </source>
</evidence>
<dbReference type="RefSeq" id="WP_268056080.1">
    <property type="nucleotide sequence ID" value="NZ_CP086239.1"/>
</dbReference>
<dbReference type="AlphaFoldDB" id="A0AA47EPD7"/>
<proteinExistence type="predicted"/>
<evidence type="ECO:0000313" key="3">
    <source>
        <dbReference type="Proteomes" id="UP001164733"/>
    </source>
</evidence>